<dbReference type="AlphaFoldDB" id="A0A133RZU0"/>
<organism evidence="2 3">
    <name type="scientific">Streptococcus mitis</name>
    <dbReference type="NCBI Taxonomy" id="28037"/>
    <lineage>
        <taxon>Bacteria</taxon>
        <taxon>Bacillati</taxon>
        <taxon>Bacillota</taxon>
        <taxon>Bacilli</taxon>
        <taxon>Lactobacillales</taxon>
        <taxon>Streptococcaceae</taxon>
        <taxon>Streptococcus</taxon>
        <taxon>Streptococcus mitis group</taxon>
    </lineage>
</organism>
<evidence type="ECO:0000313" key="2">
    <source>
        <dbReference type="EMBL" id="KXA61306.1"/>
    </source>
</evidence>
<dbReference type="Proteomes" id="UP000070065">
    <property type="component" value="Unassembled WGS sequence"/>
</dbReference>
<dbReference type="InterPro" id="IPR056920">
    <property type="entry name" value="PRTase-CE"/>
</dbReference>
<sequence length="434" mass="51470">MSNSEEFNLLVQKFYSRNHIEDHEEKYIKGFRRRLGRFLSQLDDGSEVKQIILDCIKDNYKYYSKAEILTVLKKFHESLVEQLSCSGINFSECHFSSILNKETYKHNSSNAILNLYIDINELPNHAYYEFTDILNLEYGRAKFLEKNDGKFSHYDDRFYRLESERLKVEWKRRLSNKKYLILIDDYTGSGKTIIDFIRLIKKYIGDDIRLIIYCIHATKVSKNTIKEFLSSEDLNGQVASYEESDKYFANSYEEQSIIEAFGNFCNPLGYEDTESVLTTYRNTPNNTLELFWNDNLIDNGWRSLFPRDKKNGGSYKFMSNWVKERNKLQWFMTYNKIPEEIRQKAVVLLYVKNNKKQRSNIVEIELSQIICYTDSVMQECQDENLIELIDNSYTLSEQGLDFLKQFKLHKVDFQKIKKDFMGIGEQKEPPFLSL</sequence>
<name>A0A133RZU0_STRMT</name>
<proteinExistence type="predicted"/>
<comment type="caution">
    <text evidence="2">The sequence shown here is derived from an EMBL/GenBank/DDBJ whole genome shotgun (WGS) entry which is preliminary data.</text>
</comment>
<dbReference type="PATRIC" id="fig|28037.231.peg.801"/>
<protein>
    <recommendedName>
        <fullName evidence="1">PRTase-CE domain-containing protein</fullName>
    </recommendedName>
</protein>
<evidence type="ECO:0000313" key="3">
    <source>
        <dbReference type="Proteomes" id="UP000070065"/>
    </source>
</evidence>
<dbReference type="EMBL" id="LRQR01000050">
    <property type="protein sequence ID" value="KXA61306.1"/>
    <property type="molecule type" value="Genomic_DNA"/>
</dbReference>
<dbReference type="RefSeq" id="WP_060805651.1">
    <property type="nucleotide sequence ID" value="NZ_KQ957867.1"/>
</dbReference>
<reference evidence="2 3" key="1">
    <citation type="submission" date="2016-01" db="EMBL/GenBank/DDBJ databases">
        <authorList>
            <person name="Oliw E.H."/>
        </authorList>
    </citation>
    <scope>NUCLEOTIDE SEQUENCE [LARGE SCALE GENOMIC DNA]</scope>
    <source>
        <strain evidence="2 3">CMW7705B</strain>
    </source>
</reference>
<feature type="domain" description="PRTase-CE" evidence="1">
    <location>
        <begin position="37"/>
        <end position="307"/>
    </location>
</feature>
<dbReference type="Pfam" id="PF24390">
    <property type="entry name" value="PRTase-CE"/>
    <property type="match status" value="1"/>
</dbReference>
<evidence type="ECO:0000259" key="1">
    <source>
        <dbReference type="Pfam" id="PF24390"/>
    </source>
</evidence>
<accession>A0A133RZU0</accession>
<gene>
    <name evidence="2" type="ORF">HMPREF3228_00805</name>
</gene>